<proteinExistence type="predicted"/>
<evidence type="ECO:0000313" key="3">
    <source>
        <dbReference type="EMBL" id="ELR11290.1"/>
    </source>
</evidence>
<dbReference type="KEGG" id="acan:ACA1_189460"/>
<keyword evidence="1" id="KW-0732">Signal</keyword>
<gene>
    <name evidence="3" type="ORF">ACA1_189460</name>
</gene>
<feature type="domain" description="SnoaL-like" evidence="2">
    <location>
        <begin position="38"/>
        <end position="132"/>
    </location>
</feature>
<evidence type="ECO:0000256" key="1">
    <source>
        <dbReference type="SAM" id="SignalP"/>
    </source>
</evidence>
<dbReference type="Pfam" id="PF12680">
    <property type="entry name" value="SnoaL_2"/>
    <property type="match status" value="1"/>
</dbReference>
<evidence type="ECO:0000259" key="2">
    <source>
        <dbReference type="Pfam" id="PF12680"/>
    </source>
</evidence>
<dbReference type="VEuPathDB" id="AmoebaDB:ACA1_189460"/>
<dbReference type="Proteomes" id="UP000011083">
    <property type="component" value="Unassembled WGS sequence"/>
</dbReference>
<dbReference type="InterPro" id="IPR032710">
    <property type="entry name" value="NTF2-like_dom_sf"/>
</dbReference>
<dbReference type="GeneID" id="14911755"/>
<organism evidence="3 4">
    <name type="scientific">Acanthamoeba castellanii (strain ATCC 30010 / Neff)</name>
    <dbReference type="NCBI Taxonomy" id="1257118"/>
    <lineage>
        <taxon>Eukaryota</taxon>
        <taxon>Amoebozoa</taxon>
        <taxon>Discosea</taxon>
        <taxon>Longamoebia</taxon>
        <taxon>Centramoebida</taxon>
        <taxon>Acanthamoebidae</taxon>
        <taxon>Acanthamoeba</taxon>
    </lineage>
</organism>
<protein>
    <recommendedName>
        <fullName evidence="2">SnoaL-like domain-containing protein</fullName>
    </recommendedName>
</protein>
<dbReference type="InterPro" id="IPR037401">
    <property type="entry name" value="SnoaL-like"/>
</dbReference>
<reference evidence="3 4" key="1">
    <citation type="journal article" date="2013" name="Genome Biol.">
        <title>Genome of Acanthamoeba castellanii highlights extensive lateral gene transfer and early evolution of tyrosine kinase signaling.</title>
        <authorList>
            <person name="Clarke M."/>
            <person name="Lohan A.J."/>
            <person name="Liu B."/>
            <person name="Lagkouvardos I."/>
            <person name="Roy S."/>
            <person name="Zafar N."/>
            <person name="Bertelli C."/>
            <person name="Schilde C."/>
            <person name="Kianianmomeni A."/>
            <person name="Burglin T.R."/>
            <person name="Frech C."/>
            <person name="Turcotte B."/>
            <person name="Kopec K.O."/>
            <person name="Synnott J.M."/>
            <person name="Choo C."/>
            <person name="Paponov I."/>
            <person name="Finkler A."/>
            <person name="Soon Heng Tan C."/>
            <person name="Hutchins A.P."/>
            <person name="Weinmeier T."/>
            <person name="Rattei T."/>
            <person name="Chu J.S."/>
            <person name="Gimenez G."/>
            <person name="Irimia M."/>
            <person name="Rigden D.J."/>
            <person name="Fitzpatrick D.A."/>
            <person name="Lorenzo-Morales J."/>
            <person name="Bateman A."/>
            <person name="Chiu C.H."/>
            <person name="Tang P."/>
            <person name="Hegemann P."/>
            <person name="Fromm H."/>
            <person name="Raoult D."/>
            <person name="Greub G."/>
            <person name="Miranda-Saavedra D."/>
            <person name="Chen N."/>
            <person name="Nash P."/>
            <person name="Ginger M.L."/>
            <person name="Horn M."/>
            <person name="Schaap P."/>
            <person name="Caler L."/>
            <person name="Loftus B."/>
        </authorList>
    </citation>
    <scope>NUCLEOTIDE SEQUENCE [LARGE SCALE GENOMIC DNA]</scope>
    <source>
        <strain evidence="3 4">Neff</strain>
    </source>
</reference>
<feature type="chain" id="PRO_5003989664" description="SnoaL-like domain-containing protein" evidence="1">
    <location>
        <begin position="27"/>
        <end position="169"/>
    </location>
</feature>
<evidence type="ECO:0000313" key="4">
    <source>
        <dbReference type="Proteomes" id="UP000011083"/>
    </source>
</evidence>
<keyword evidence="4" id="KW-1185">Reference proteome</keyword>
<dbReference type="EMBL" id="KB008154">
    <property type="protein sequence ID" value="ELR11290.1"/>
    <property type="molecule type" value="Genomic_DNA"/>
</dbReference>
<dbReference type="SUPFAM" id="SSF54427">
    <property type="entry name" value="NTF2-like"/>
    <property type="match status" value="1"/>
</dbReference>
<name>L8GDV7_ACACF</name>
<dbReference type="AlphaFoldDB" id="L8GDV7"/>
<feature type="signal peptide" evidence="1">
    <location>
        <begin position="1"/>
        <end position="26"/>
    </location>
</feature>
<dbReference type="Gene3D" id="3.10.450.50">
    <property type="match status" value="1"/>
</dbReference>
<dbReference type="RefSeq" id="XP_004333303.1">
    <property type="nucleotide sequence ID" value="XM_004333255.1"/>
</dbReference>
<accession>L8GDV7</accession>
<sequence>MQIGLLSYVSLALLLLTNTNSFSAEAFTVEGIIHTIDEYAHSQNTKNATLAASLFADNGSATIPAGATGTTVVGRQNIRKLYEGVFSQFGPVRLTAVSPIIVNGFTAAVLKALSTTVGKCLVQVEVAGWFTFTGTRHGDLPYISSFSVLYNTTSFDEQANCGHHQSLLH</sequence>